<feature type="region of interest" description="Disordered" evidence="1">
    <location>
        <begin position="267"/>
        <end position="301"/>
    </location>
</feature>
<reference evidence="3 4" key="1">
    <citation type="journal article" date="2018" name="Biotechnol. Adv.">
        <title>Improved genomic resources and new bioinformatic workflow for the carcinogenic parasite Clonorchis sinensis: Biotechnological implications.</title>
        <authorList>
            <person name="Wang D."/>
            <person name="Korhonen P.K."/>
            <person name="Gasser R.B."/>
            <person name="Young N.D."/>
        </authorList>
    </citation>
    <scope>NUCLEOTIDE SEQUENCE [LARGE SCALE GENOMIC DNA]</scope>
    <source>
        <strain evidence="3">Cs-k2</strain>
    </source>
</reference>
<proteinExistence type="predicted"/>
<dbReference type="AlphaFoldDB" id="A0A8T1MPN7"/>
<accession>A0A8T1MPN7</accession>
<keyword evidence="4" id="KW-1185">Reference proteome</keyword>
<reference evidence="3 4" key="2">
    <citation type="journal article" date="2021" name="Genomics">
        <title>High-quality reference genome for Clonorchis sinensis.</title>
        <authorList>
            <person name="Young N.D."/>
            <person name="Stroehlein A.J."/>
            <person name="Kinkar L."/>
            <person name="Wang T."/>
            <person name="Sohn W.M."/>
            <person name="Chang B.C.H."/>
            <person name="Kaur P."/>
            <person name="Weisz D."/>
            <person name="Dudchenko O."/>
            <person name="Aiden E.L."/>
            <person name="Korhonen P.K."/>
            <person name="Gasser R.B."/>
        </authorList>
    </citation>
    <scope>NUCLEOTIDE SEQUENCE [LARGE SCALE GENOMIC DNA]</scope>
    <source>
        <strain evidence="3">Cs-k2</strain>
    </source>
</reference>
<organism evidence="3 4">
    <name type="scientific">Clonorchis sinensis</name>
    <name type="common">Chinese liver fluke</name>
    <dbReference type="NCBI Taxonomy" id="79923"/>
    <lineage>
        <taxon>Eukaryota</taxon>
        <taxon>Metazoa</taxon>
        <taxon>Spiralia</taxon>
        <taxon>Lophotrochozoa</taxon>
        <taxon>Platyhelminthes</taxon>
        <taxon>Trematoda</taxon>
        <taxon>Digenea</taxon>
        <taxon>Opisthorchiida</taxon>
        <taxon>Opisthorchiata</taxon>
        <taxon>Opisthorchiidae</taxon>
        <taxon>Clonorchis</taxon>
    </lineage>
</organism>
<dbReference type="EMBL" id="NIRI02000042">
    <property type="protein sequence ID" value="KAG5450711.1"/>
    <property type="molecule type" value="Genomic_DNA"/>
</dbReference>
<feature type="compositionally biased region" description="Polar residues" evidence="1">
    <location>
        <begin position="239"/>
        <end position="248"/>
    </location>
</feature>
<dbReference type="Proteomes" id="UP000286415">
    <property type="component" value="Unassembled WGS sequence"/>
</dbReference>
<dbReference type="OrthoDB" id="6254572at2759"/>
<keyword evidence="2" id="KW-0472">Membrane</keyword>
<feature type="region of interest" description="Disordered" evidence="1">
    <location>
        <begin position="338"/>
        <end position="368"/>
    </location>
</feature>
<evidence type="ECO:0000256" key="1">
    <source>
        <dbReference type="SAM" id="MobiDB-lite"/>
    </source>
</evidence>
<feature type="transmembrane region" description="Helical" evidence="2">
    <location>
        <begin position="85"/>
        <end position="110"/>
    </location>
</feature>
<comment type="caution">
    <text evidence="3">The sequence shown here is derived from an EMBL/GenBank/DDBJ whole genome shotgun (WGS) entry which is preliminary data.</text>
</comment>
<protein>
    <submittedName>
        <fullName evidence="3">Uncharacterized protein</fullName>
    </submittedName>
</protein>
<evidence type="ECO:0000256" key="2">
    <source>
        <dbReference type="SAM" id="Phobius"/>
    </source>
</evidence>
<name>A0A8T1MPN7_CLOSI</name>
<evidence type="ECO:0000313" key="4">
    <source>
        <dbReference type="Proteomes" id="UP000286415"/>
    </source>
</evidence>
<sequence length="368" mass="41024">MEGFGVKNYEDQEAKEYYEPAYFRSRIRRCVSPPGPTGILPESVGLGSCFGPWKQQQTCASGALQLAIAKTISKNNDDKFTGLQLFLVGLISFIMTSVITGLSLLIYHCLWAKQMKTKHKTPRTGYYFNVTSEGNELDEQTDPLVPNPNLIGVTAKYVPREPSAMPFTGPPKPILSLPPSVKSDILATGIKRPHSKRGHASNVIYDSVASQDLPTFFSYPDGTYLTENYPENTLDQGMSYLQDQSQPGDRSYWSLPKAKKRIPPVVAEQDEQADESDESTDQNHTNSQSLDARRWPNPVKGGQPFCMRKDSMSRQTSGEHVEHSPAIPYVDYHKQKLPSVRPDYDGNTIGSEVDRFTKGPETVNGEDH</sequence>
<keyword evidence="2" id="KW-1133">Transmembrane helix</keyword>
<gene>
    <name evidence="3" type="ORF">CSKR_203974</name>
</gene>
<keyword evidence="2" id="KW-0812">Transmembrane</keyword>
<feature type="compositionally biased region" description="Acidic residues" evidence="1">
    <location>
        <begin position="268"/>
        <end position="280"/>
    </location>
</feature>
<evidence type="ECO:0000313" key="3">
    <source>
        <dbReference type="EMBL" id="KAG5450711.1"/>
    </source>
</evidence>
<feature type="region of interest" description="Disordered" evidence="1">
    <location>
        <begin position="239"/>
        <end position="258"/>
    </location>
</feature>